<gene>
    <name evidence="1" type="ORF">FC774_05305</name>
</gene>
<dbReference type="InterPro" id="IPR017601">
    <property type="entry name" value="DGQHR-contain_dom"/>
</dbReference>
<evidence type="ECO:0000313" key="1">
    <source>
        <dbReference type="EMBL" id="NFF87290.1"/>
    </source>
</evidence>
<dbReference type="RefSeq" id="WP_061302227.1">
    <property type="nucleotide sequence ID" value="NZ_LFPA01000179.1"/>
</dbReference>
<dbReference type="AlphaFoldDB" id="A0A6M0V3K2"/>
<dbReference type="Pfam" id="PF14072">
    <property type="entry name" value="DndB"/>
    <property type="match status" value="1"/>
</dbReference>
<dbReference type="InterPro" id="IPR017642">
    <property type="entry name" value="DNA_S_mod_DndB"/>
</dbReference>
<dbReference type="NCBIfam" id="TIGR03187">
    <property type="entry name" value="DGQHR"/>
    <property type="match status" value="1"/>
</dbReference>
<comment type="caution">
    <text evidence="1">The sequence shown here is derived from an EMBL/GenBank/DDBJ whole genome shotgun (WGS) entry which is preliminary data.</text>
</comment>
<dbReference type="CDD" id="cd16414">
    <property type="entry name" value="dndB_like"/>
    <property type="match status" value="1"/>
</dbReference>
<organism evidence="1 2">
    <name type="scientific">Clostridium botulinum</name>
    <dbReference type="NCBI Taxonomy" id="1491"/>
    <lineage>
        <taxon>Bacteria</taxon>
        <taxon>Bacillati</taxon>
        <taxon>Bacillota</taxon>
        <taxon>Clostridia</taxon>
        <taxon>Eubacteriales</taxon>
        <taxon>Clostridiaceae</taxon>
        <taxon>Clostridium</taxon>
    </lineage>
</organism>
<dbReference type="EMBL" id="SWOV01000009">
    <property type="protein sequence ID" value="NFF87290.1"/>
    <property type="molecule type" value="Genomic_DNA"/>
</dbReference>
<accession>A0A6M0V3K2</accession>
<dbReference type="Proteomes" id="UP000476820">
    <property type="component" value="Unassembled WGS sequence"/>
</dbReference>
<proteinExistence type="predicted"/>
<reference evidence="1 2" key="1">
    <citation type="submission" date="2019-04" db="EMBL/GenBank/DDBJ databases">
        <title>Genome sequencing of Clostridium botulinum Groups I-IV and Clostridium butyricum.</title>
        <authorList>
            <person name="Brunt J."/>
            <person name="Van Vliet A.H.M."/>
            <person name="Stringer S.C."/>
            <person name="Carter A.T."/>
            <person name="Peck M.W."/>
        </authorList>
    </citation>
    <scope>NUCLEOTIDE SEQUENCE [LARGE SCALE GENOMIC DNA]</scope>
    <source>
        <strain evidence="1 2">1605</strain>
    </source>
</reference>
<evidence type="ECO:0000313" key="2">
    <source>
        <dbReference type="Proteomes" id="UP000476820"/>
    </source>
</evidence>
<protein>
    <submittedName>
        <fullName evidence="1">DGQHR domain-containing protein</fullName>
    </submittedName>
</protein>
<sequence>MGNIIIKGIIDTIFSKDKAMMSSQMTIGDVLKVYKIDKQVNRDLAYHRLPKLIKYFESADIDIGIYLPAFVFSFRDNPINYYDQENDELTISPDHELIVLDGQHRIKALENYNEKLKNNPEKQQKFLNNNITVQIYFGLDIADERKLFTDINSNAKRVSMSLITQYDSRDILNLLIQELYQISNSLKVAKIELNKSKIMRPSNIAFCTGIRLKDFINFLLFGKKAANLKEQKQIKEQYDEIVSFLNKFFDIFFSSLPDVPGDVTKYVLGHPSIQNAIALYLNETIILNETTSIKWIDTWEEEIEQLKFINWSVKNKVWNKWSEDTNPSKGSYIFIQGRDEQEMSEYIKKAIND</sequence>
<name>A0A6M0V3K2_CLOBO</name>